<dbReference type="InterPro" id="IPR002104">
    <property type="entry name" value="Integrase_catalytic"/>
</dbReference>
<proteinExistence type="inferred from homology"/>
<evidence type="ECO:0000259" key="5">
    <source>
        <dbReference type="PROSITE" id="PS51898"/>
    </source>
</evidence>
<keyword evidence="3" id="KW-0238">DNA-binding</keyword>
<keyword evidence="2" id="KW-0229">DNA integration</keyword>
<name>A0A2B8B657_9PROT</name>
<evidence type="ECO:0000256" key="2">
    <source>
        <dbReference type="ARBA" id="ARBA00022908"/>
    </source>
</evidence>
<dbReference type="InterPro" id="IPR011010">
    <property type="entry name" value="DNA_brk_join_enz"/>
</dbReference>
<dbReference type="EMBL" id="PDKW01000043">
    <property type="protein sequence ID" value="PGH52747.1"/>
    <property type="molecule type" value="Genomic_DNA"/>
</dbReference>
<dbReference type="InterPro" id="IPR053876">
    <property type="entry name" value="Phage_int_M"/>
</dbReference>
<dbReference type="CDD" id="cd00801">
    <property type="entry name" value="INT_P4_C"/>
    <property type="match status" value="1"/>
</dbReference>
<dbReference type="InterPro" id="IPR038488">
    <property type="entry name" value="Integrase_DNA-bd_sf"/>
</dbReference>
<dbReference type="Gene3D" id="1.10.150.130">
    <property type="match status" value="1"/>
</dbReference>
<protein>
    <recommendedName>
        <fullName evidence="5">Tyr recombinase domain-containing protein</fullName>
    </recommendedName>
</protein>
<dbReference type="PANTHER" id="PTHR30629:SF2">
    <property type="entry name" value="PROPHAGE INTEGRASE INTS-RELATED"/>
    <property type="match status" value="1"/>
</dbReference>
<dbReference type="PROSITE" id="PS51898">
    <property type="entry name" value="TYR_RECOMBINASE"/>
    <property type="match status" value="1"/>
</dbReference>
<dbReference type="Pfam" id="PF13356">
    <property type="entry name" value="Arm-DNA-bind_3"/>
    <property type="match status" value="1"/>
</dbReference>
<dbReference type="GO" id="GO:0003677">
    <property type="term" value="F:DNA binding"/>
    <property type="evidence" value="ECO:0007669"/>
    <property type="project" value="UniProtKB-KW"/>
</dbReference>
<dbReference type="GO" id="GO:0006310">
    <property type="term" value="P:DNA recombination"/>
    <property type="evidence" value="ECO:0007669"/>
    <property type="project" value="UniProtKB-KW"/>
</dbReference>
<evidence type="ECO:0000256" key="3">
    <source>
        <dbReference type="ARBA" id="ARBA00023125"/>
    </source>
</evidence>
<dbReference type="Pfam" id="PF22022">
    <property type="entry name" value="Phage_int_M"/>
    <property type="match status" value="1"/>
</dbReference>
<evidence type="ECO:0000313" key="6">
    <source>
        <dbReference type="EMBL" id="PGH52747.1"/>
    </source>
</evidence>
<accession>A0A2B8B657</accession>
<dbReference type="InterPro" id="IPR050808">
    <property type="entry name" value="Phage_Integrase"/>
</dbReference>
<dbReference type="PANTHER" id="PTHR30629">
    <property type="entry name" value="PROPHAGE INTEGRASE"/>
    <property type="match status" value="1"/>
</dbReference>
<dbReference type="SUPFAM" id="SSF56349">
    <property type="entry name" value="DNA breaking-rejoining enzymes"/>
    <property type="match status" value="1"/>
</dbReference>
<sequence length="431" mass="47686">MPKVKLTAKTVENAKPPAPGARLELFDASMPGFGLRIGDTNKSWFVFYRHAGKQKRLTLGHYPALELGKAREKAAAALAAVEAGNDPAAEKKAAKDRAKTAQAQKEATGYAPGSFGALADLYFRQECPALRRGKEVEAIIRREVFPSWKDRLLADLRRRDLVSLLDPITSAGHVQKAHKVREIALRIVNWGVDRGDLEANLLASPSRGRKRGGSLQRQSRDRVLTNEELRDVWRACDEMTGPFPDMVKALILTGQRRDEVSGMQRGELDLEAGVWTIPSDRYKTGIVHVVPLVPAVCLIIKRQPRVSDKFVFTTVPDAGFTGYSWAKAVLDKKINERRQEAGLEEIPRWTLHDLRRTLRTGLSELRVGGDVAERVIGHVIGGVKGVYDRHAYLDEKRDALERWAAKVESILNPPPSNVVPLRAAGAGQAGE</sequence>
<evidence type="ECO:0000256" key="1">
    <source>
        <dbReference type="ARBA" id="ARBA00008857"/>
    </source>
</evidence>
<organism evidence="6 7">
    <name type="scientific">Azospirillum palustre</name>
    <dbReference type="NCBI Taxonomy" id="2044885"/>
    <lineage>
        <taxon>Bacteria</taxon>
        <taxon>Pseudomonadati</taxon>
        <taxon>Pseudomonadota</taxon>
        <taxon>Alphaproteobacteria</taxon>
        <taxon>Rhodospirillales</taxon>
        <taxon>Azospirillaceae</taxon>
        <taxon>Azospirillum</taxon>
    </lineage>
</organism>
<dbReference type="Pfam" id="PF00589">
    <property type="entry name" value="Phage_integrase"/>
    <property type="match status" value="1"/>
</dbReference>
<dbReference type="Gene3D" id="3.30.160.390">
    <property type="entry name" value="Integrase, DNA-binding domain"/>
    <property type="match status" value="1"/>
</dbReference>
<gene>
    <name evidence="6" type="ORF">CRT60_22640</name>
</gene>
<dbReference type="Gene3D" id="1.10.443.10">
    <property type="entry name" value="Intergrase catalytic core"/>
    <property type="match status" value="1"/>
</dbReference>
<dbReference type="InterPro" id="IPR010998">
    <property type="entry name" value="Integrase_recombinase_N"/>
</dbReference>
<reference evidence="7" key="1">
    <citation type="submission" date="2017-10" db="EMBL/GenBank/DDBJ databases">
        <authorList>
            <person name="Kravchenko I.K."/>
            <person name="Grouzdev D.S."/>
        </authorList>
    </citation>
    <scope>NUCLEOTIDE SEQUENCE [LARGE SCALE GENOMIC DNA]</scope>
    <source>
        <strain evidence="7">B2</strain>
    </source>
</reference>
<evidence type="ECO:0000256" key="4">
    <source>
        <dbReference type="ARBA" id="ARBA00023172"/>
    </source>
</evidence>
<dbReference type="OrthoDB" id="7298605at2"/>
<dbReference type="GO" id="GO:0015074">
    <property type="term" value="P:DNA integration"/>
    <property type="evidence" value="ECO:0007669"/>
    <property type="project" value="UniProtKB-KW"/>
</dbReference>
<dbReference type="InterPro" id="IPR025166">
    <property type="entry name" value="Integrase_DNA_bind_dom"/>
</dbReference>
<keyword evidence="4" id="KW-0233">DNA recombination</keyword>
<feature type="domain" description="Tyr recombinase" evidence="5">
    <location>
        <begin position="219"/>
        <end position="401"/>
    </location>
</feature>
<dbReference type="AlphaFoldDB" id="A0A2B8B657"/>
<dbReference type="RefSeq" id="WP_098738851.1">
    <property type="nucleotide sequence ID" value="NZ_PDKW01000043.1"/>
</dbReference>
<keyword evidence="7" id="KW-1185">Reference proteome</keyword>
<dbReference type="InterPro" id="IPR013762">
    <property type="entry name" value="Integrase-like_cat_sf"/>
</dbReference>
<comment type="caution">
    <text evidence="6">The sequence shown here is derived from an EMBL/GenBank/DDBJ whole genome shotgun (WGS) entry which is preliminary data.</text>
</comment>
<dbReference type="Proteomes" id="UP000225379">
    <property type="component" value="Unassembled WGS sequence"/>
</dbReference>
<evidence type="ECO:0000313" key="7">
    <source>
        <dbReference type="Proteomes" id="UP000225379"/>
    </source>
</evidence>
<comment type="similarity">
    <text evidence="1">Belongs to the 'phage' integrase family.</text>
</comment>